<dbReference type="Pfam" id="PF08241">
    <property type="entry name" value="Methyltransf_11"/>
    <property type="match status" value="1"/>
</dbReference>
<dbReference type="InterPro" id="IPR029063">
    <property type="entry name" value="SAM-dependent_MTases_sf"/>
</dbReference>
<name>A0A6B4TM74_CLOBO</name>
<dbReference type="AlphaFoldDB" id="A0A6B4TM74"/>
<proteinExistence type="predicted"/>
<protein>
    <submittedName>
        <fullName evidence="2">Class I SAM-dependent methyltransferase</fullName>
    </submittedName>
</protein>
<accession>A0A6B4TM74</accession>
<feature type="domain" description="Methyltransferase type 11" evidence="1">
    <location>
        <begin position="8"/>
        <end position="45"/>
    </location>
</feature>
<dbReference type="InterPro" id="IPR013216">
    <property type="entry name" value="Methyltransf_11"/>
</dbReference>
<dbReference type="Gene3D" id="3.40.50.150">
    <property type="entry name" value="Vaccinia Virus protein VP39"/>
    <property type="match status" value="1"/>
</dbReference>
<dbReference type="EMBL" id="SWND01000003">
    <property type="protein sequence ID" value="NFF01428.1"/>
    <property type="molecule type" value="Genomic_DNA"/>
</dbReference>
<dbReference type="GO" id="GO:0008757">
    <property type="term" value="F:S-adenosylmethionine-dependent methyltransferase activity"/>
    <property type="evidence" value="ECO:0007669"/>
    <property type="project" value="InterPro"/>
</dbReference>
<keyword evidence="2" id="KW-0808">Transferase</keyword>
<reference evidence="2 3" key="1">
    <citation type="submission" date="2019-04" db="EMBL/GenBank/DDBJ databases">
        <title>Genome sequencing of Clostridium botulinum Groups I-IV and Clostridium butyricum.</title>
        <authorList>
            <person name="Brunt J."/>
            <person name="Van Vliet A.H.M."/>
            <person name="Stringer S.C."/>
            <person name="Carter A.T."/>
            <person name="Peck M.W."/>
        </authorList>
    </citation>
    <scope>NUCLEOTIDE SEQUENCE [LARGE SCALE GENOMIC DNA]</scope>
    <source>
        <strain evidence="2 3">IFR 18/054</strain>
    </source>
</reference>
<dbReference type="Proteomes" id="UP000472521">
    <property type="component" value="Unassembled WGS sequence"/>
</dbReference>
<gene>
    <name evidence="2" type="ORF">FCV25_06490</name>
</gene>
<evidence type="ECO:0000313" key="3">
    <source>
        <dbReference type="Proteomes" id="UP000472521"/>
    </source>
</evidence>
<evidence type="ECO:0000259" key="1">
    <source>
        <dbReference type="Pfam" id="PF08241"/>
    </source>
</evidence>
<sequence length="46" mass="5519">MMEHIDRNLNLKLLESKIENLDKFEDKSFDIVAARRVLHHSENLQK</sequence>
<evidence type="ECO:0000313" key="2">
    <source>
        <dbReference type="EMBL" id="NFF01428.1"/>
    </source>
</evidence>
<comment type="caution">
    <text evidence="2">The sequence shown here is derived from an EMBL/GenBank/DDBJ whole genome shotgun (WGS) entry which is preliminary data.</text>
</comment>
<dbReference type="SUPFAM" id="SSF53335">
    <property type="entry name" value="S-adenosyl-L-methionine-dependent methyltransferases"/>
    <property type="match status" value="1"/>
</dbReference>
<dbReference type="GO" id="GO:0032259">
    <property type="term" value="P:methylation"/>
    <property type="evidence" value="ECO:0007669"/>
    <property type="project" value="UniProtKB-KW"/>
</dbReference>
<keyword evidence="2" id="KW-0489">Methyltransferase</keyword>
<organism evidence="2 3">
    <name type="scientific">Clostridium botulinum</name>
    <dbReference type="NCBI Taxonomy" id="1491"/>
    <lineage>
        <taxon>Bacteria</taxon>
        <taxon>Bacillati</taxon>
        <taxon>Bacillota</taxon>
        <taxon>Clostridia</taxon>
        <taxon>Eubacteriales</taxon>
        <taxon>Clostridiaceae</taxon>
        <taxon>Clostridium</taxon>
    </lineage>
</organism>